<dbReference type="EMBL" id="CP147711">
    <property type="protein sequence ID" value="WXC81049.1"/>
    <property type="molecule type" value="Genomic_DNA"/>
</dbReference>
<protein>
    <submittedName>
        <fullName evidence="2">Uncharacterized protein</fullName>
    </submittedName>
</protein>
<dbReference type="AlphaFoldDB" id="A0A973W7J5"/>
<keyword evidence="1" id="KW-0732">Signal</keyword>
<keyword evidence="4" id="KW-1185">Reference proteome</keyword>
<name>A0A973W7J5_9BRAD</name>
<reference evidence="3" key="3">
    <citation type="submission" date="2024-03" db="EMBL/GenBank/DDBJ databases">
        <authorList>
            <person name="Bromfield E.S.P."/>
            <person name="Cloutier S."/>
        </authorList>
    </citation>
    <scope>NUCLEOTIDE SEQUENCE</scope>
    <source>
        <strain evidence="3">5S5</strain>
    </source>
</reference>
<evidence type="ECO:0000313" key="3">
    <source>
        <dbReference type="EMBL" id="WXC81049.1"/>
    </source>
</evidence>
<gene>
    <name evidence="2" type="ORF">HAP48_040390</name>
    <name evidence="3" type="ORF">WDK88_05255</name>
</gene>
<accession>A0A973W7J5</accession>
<dbReference type="RefSeq" id="WP_166213955.1">
    <property type="nucleotide sequence ID" value="NZ_CP088285.1"/>
</dbReference>
<evidence type="ECO:0000313" key="2">
    <source>
        <dbReference type="EMBL" id="NVI49012.1"/>
    </source>
</evidence>
<proteinExistence type="predicted"/>
<feature type="chain" id="PRO_5038137976" evidence="1">
    <location>
        <begin position="25"/>
        <end position="137"/>
    </location>
</feature>
<sequence>MKDAKTLLALTLLASTIGVGVSQAAPLPTNIAVMKGAVDNSAVQVRWGGWGGGWRGGWGYRGWRRGYGGWGYRGWGAAAAGAIVGGAIASSAYGGYPYYGGGYGYGSGYGAGYGYCPPGGGYGYSPAYYAQPRYYGW</sequence>
<reference evidence="2" key="1">
    <citation type="submission" date="2020-06" db="EMBL/GenBank/DDBJ databases">
        <title>Whole Genome Sequence of Bradyrhizobium sp. Strain 1S1.</title>
        <authorList>
            <person name="Bromfield E.S.P."/>
            <person name="Cloutier S."/>
        </authorList>
    </citation>
    <scope>NUCLEOTIDE SEQUENCE [LARGE SCALE GENOMIC DNA]</scope>
    <source>
        <strain evidence="2">1S1</strain>
    </source>
</reference>
<dbReference type="Proteomes" id="UP001432046">
    <property type="component" value="Chromosome"/>
</dbReference>
<evidence type="ECO:0000256" key="1">
    <source>
        <dbReference type="SAM" id="SignalP"/>
    </source>
</evidence>
<feature type="signal peptide" evidence="1">
    <location>
        <begin position="1"/>
        <end position="24"/>
    </location>
</feature>
<organism evidence="2">
    <name type="scientific">Bradyrhizobium septentrionale</name>
    <dbReference type="NCBI Taxonomy" id="1404411"/>
    <lineage>
        <taxon>Bacteria</taxon>
        <taxon>Pseudomonadati</taxon>
        <taxon>Pseudomonadota</taxon>
        <taxon>Alphaproteobacteria</taxon>
        <taxon>Hyphomicrobiales</taxon>
        <taxon>Nitrobacteraceae</taxon>
        <taxon>Bradyrhizobium</taxon>
    </lineage>
</organism>
<reference evidence="3" key="2">
    <citation type="journal article" date="2021" name="Int. J. Syst. Evol. Microbiol.">
        <title>Bradyrhizobium septentrionale sp. nov. (sv. septentrionale) and Bradyrhizobium quebecense sp. nov. (sv. septentrionale) associated with legumes native to Canada possess rearranged symbiosis genes and numerous insertion sequences.</title>
        <authorList>
            <person name="Bromfield E.S.P."/>
            <person name="Cloutier S."/>
        </authorList>
    </citation>
    <scope>NUCLEOTIDE SEQUENCE</scope>
    <source>
        <strain evidence="3">5S5</strain>
    </source>
</reference>
<evidence type="ECO:0000313" key="4">
    <source>
        <dbReference type="Proteomes" id="UP001432046"/>
    </source>
</evidence>
<dbReference type="EMBL" id="JAAOLE020000001">
    <property type="protein sequence ID" value="NVI49012.1"/>
    <property type="molecule type" value="Genomic_DNA"/>
</dbReference>